<dbReference type="CDD" id="cd23711">
    <property type="entry name" value="mL96"/>
    <property type="match status" value="1"/>
</dbReference>
<gene>
    <name evidence="1" type="ORF">STCU_00286</name>
</gene>
<dbReference type="EMBL" id="ATMH01000286">
    <property type="protein sequence ID" value="EPY37012.1"/>
    <property type="molecule type" value="Genomic_DNA"/>
</dbReference>
<dbReference type="AlphaFoldDB" id="S9V1Q9"/>
<organism evidence="1 2">
    <name type="scientific">Strigomonas culicis</name>
    <dbReference type="NCBI Taxonomy" id="28005"/>
    <lineage>
        <taxon>Eukaryota</taxon>
        <taxon>Discoba</taxon>
        <taxon>Euglenozoa</taxon>
        <taxon>Kinetoplastea</taxon>
        <taxon>Metakinetoplastina</taxon>
        <taxon>Trypanosomatida</taxon>
        <taxon>Trypanosomatidae</taxon>
        <taxon>Strigomonadinae</taxon>
        <taxon>Strigomonas</taxon>
    </lineage>
</organism>
<dbReference type="InterPro" id="IPR059194">
    <property type="entry name" value="mL96-like"/>
</dbReference>
<accession>S9V1Q9</accession>
<name>S9V1Q9_9TRYP</name>
<keyword evidence="2" id="KW-1185">Reference proteome</keyword>
<sequence length="145" mass="16593">MNEIYARRFAQTQMFHQLMRNHGTLWAATQVTHEKLDNQFIKEEFMRVNGRRAMPLLLGAAASENLSETHLNHLTEHCAWAESARAFCVQQQTPMTQHVAAMGRMAETVNQAKTATSAQTLFNEHMARIEGITTFEEEPILDDDF</sequence>
<evidence type="ECO:0000313" key="2">
    <source>
        <dbReference type="Proteomes" id="UP000015354"/>
    </source>
</evidence>
<protein>
    <submittedName>
        <fullName evidence="1">Uncharacterized protein</fullName>
    </submittedName>
</protein>
<reference evidence="1 2" key="1">
    <citation type="journal article" date="2013" name="PLoS ONE">
        <title>Predicting the Proteins of Angomonas deanei, Strigomonas culicis and Their Respective Endosymbionts Reveals New Aspects of the Trypanosomatidae Family.</title>
        <authorList>
            <person name="Motta M.C."/>
            <person name="Martins A.C."/>
            <person name="de Souza S.S."/>
            <person name="Catta-Preta C.M."/>
            <person name="Silva R."/>
            <person name="Klein C.C."/>
            <person name="de Almeida L.G."/>
            <person name="de Lima Cunha O."/>
            <person name="Ciapina L.P."/>
            <person name="Brocchi M."/>
            <person name="Colabardini A.C."/>
            <person name="de Araujo Lima B."/>
            <person name="Machado C.R."/>
            <person name="de Almeida Soares C.M."/>
            <person name="Probst C.M."/>
            <person name="de Menezes C.B."/>
            <person name="Thompson C.E."/>
            <person name="Bartholomeu D.C."/>
            <person name="Gradia D.F."/>
            <person name="Pavoni D.P."/>
            <person name="Grisard E.C."/>
            <person name="Fantinatti-Garboggini F."/>
            <person name="Marchini F.K."/>
            <person name="Rodrigues-Luiz G.F."/>
            <person name="Wagner G."/>
            <person name="Goldman G.H."/>
            <person name="Fietto J.L."/>
            <person name="Elias M.C."/>
            <person name="Goldman M.H."/>
            <person name="Sagot M.F."/>
            <person name="Pereira M."/>
            <person name="Stoco P.H."/>
            <person name="de Mendonca-Neto R.P."/>
            <person name="Teixeira S.M."/>
            <person name="Maciel T.E."/>
            <person name="de Oliveira Mendes T.A."/>
            <person name="Urmenyi T.P."/>
            <person name="de Souza W."/>
            <person name="Schenkman S."/>
            <person name="de Vasconcelos A.T."/>
        </authorList>
    </citation>
    <scope>NUCLEOTIDE SEQUENCE [LARGE SCALE GENOMIC DNA]</scope>
</reference>
<proteinExistence type="predicted"/>
<dbReference type="Proteomes" id="UP000015354">
    <property type="component" value="Unassembled WGS sequence"/>
</dbReference>
<comment type="caution">
    <text evidence="1">The sequence shown here is derived from an EMBL/GenBank/DDBJ whole genome shotgun (WGS) entry which is preliminary data.</text>
</comment>
<dbReference type="OrthoDB" id="269505at2759"/>
<evidence type="ECO:0000313" key="1">
    <source>
        <dbReference type="EMBL" id="EPY37012.1"/>
    </source>
</evidence>